<comment type="caution">
    <text evidence="2">The sequence shown here is derived from an EMBL/GenBank/DDBJ whole genome shotgun (WGS) entry which is preliminary data.</text>
</comment>
<feature type="compositionally biased region" description="Low complexity" evidence="1">
    <location>
        <begin position="20"/>
        <end position="37"/>
    </location>
</feature>
<evidence type="ECO:0000256" key="1">
    <source>
        <dbReference type="SAM" id="MobiDB-lite"/>
    </source>
</evidence>
<name>A0AAW1WVI5_RUBAR</name>
<evidence type="ECO:0000313" key="3">
    <source>
        <dbReference type="Proteomes" id="UP001457282"/>
    </source>
</evidence>
<evidence type="ECO:0000313" key="2">
    <source>
        <dbReference type="EMBL" id="KAK9928233.1"/>
    </source>
</evidence>
<feature type="region of interest" description="Disordered" evidence="1">
    <location>
        <begin position="20"/>
        <end position="44"/>
    </location>
</feature>
<gene>
    <name evidence="2" type="ORF">M0R45_025379</name>
</gene>
<accession>A0AAW1WVI5</accession>
<protein>
    <submittedName>
        <fullName evidence="2">Uncharacterized protein</fullName>
    </submittedName>
</protein>
<proteinExistence type="predicted"/>
<dbReference type="AlphaFoldDB" id="A0AAW1WVI5"/>
<sequence>MSDDHRKSKRYKNILSWFISDSPSSRRSGSERGSNTRNTENSANDIFVSPSSFISLEECQNERVEINGDIDINSLEHDPGKRLSIWKYPLNERDNFRRAYVALGPFQPELSEYPSCFDGNPTKHIERMLNTE</sequence>
<reference evidence="2 3" key="1">
    <citation type="journal article" date="2023" name="G3 (Bethesda)">
        <title>A chromosome-length genome assembly and annotation of blackberry (Rubus argutus, cv. 'Hillquist').</title>
        <authorList>
            <person name="Bruna T."/>
            <person name="Aryal R."/>
            <person name="Dudchenko O."/>
            <person name="Sargent D.J."/>
            <person name="Mead D."/>
            <person name="Buti M."/>
            <person name="Cavallini A."/>
            <person name="Hytonen T."/>
            <person name="Andres J."/>
            <person name="Pham M."/>
            <person name="Weisz D."/>
            <person name="Mascagni F."/>
            <person name="Usai G."/>
            <person name="Natali L."/>
            <person name="Bassil N."/>
            <person name="Fernandez G.E."/>
            <person name="Lomsadze A."/>
            <person name="Armour M."/>
            <person name="Olukolu B."/>
            <person name="Poorten T."/>
            <person name="Britton C."/>
            <person name="Davik J."/>
            <person name="Ashrafi H."/>
            <person name="Aiden E.L."/>
            <person name="Borodovsky M."/>
            <person name="Worthington M."/>
        </authorList>
    </citation>
    <scope>NUCLEOTIDE SEQUENCE [LARGE SCALE GENOMIC DNA]</scope>
    <source>
        <strain evidence="2">PI 553951</strain>
    </source>
</reference>
<dbReference type="Proteomes" id="UP001457282">
    <property type="component" value="Unassembled WGS sequence"/>
</dbReference>
<dbReference type="EMBL" id="JBEDUW010000005">
    <property type="protein sequence ID" value="KAK9928233.1"/>
    <property type="molecule type" value="Genomic_DNA"/>
</dbReference>
<organism evidence="2 3">
    <name type="scientific">Rubus argutus</name>
    <name type="common">Southern blackberry</name>
    <dbReference type="NCBI Taxonomy" id="59490"/>
    <lineage>
        <taxon>Eukaryota</taxon>
        <taxon>Viridiplantae</taxon>
        <taxon>Streptophyta</taxon>
        <taxon>Embryophyta</taxon>
        <taxon>Tracheophyta</taxon>
        <taxon>Spermatophyta</taxon>
        <taxon>Magnoliopsida</taxon>
        <taxon>eudicotyledons</taxon>
        <taxon>Gunneridae</taxon>
        <taxon>Pentapetalae</taxon>
        <taxon>rosids</taxon>
        <taxon>fabids</taxon>
        <taxon>Rosales</taxon>
        <taxon>Rosaceae</taxon>
        <taxon>Rosoideae</taxon>
        <taxon>Rosoideae incertae sedis</taxon>
        <taxon>Rubus</taxon>
    </lineage>
</organism>
<keyword evidence="3" id="KW-1185">Reference proteome</keyword>